<feature type="transmembrane region" description="Helical" evidence="1">
    <location>
        <begin position="7"/>
        <end position="25"/>
    </location>
</feature>
<gene>
    <name evidence="2" type="ORF">DID87_05205</name>
</gene>
<evidence type="ECO:0000313" key="2">
    <source>
        <dbReference type="EMBL" id="TNK90131.1"/>
    </source>
</evidence>
<name>A0A5C4TIZ6_FRUSA</name>
<dbReference type="Proteomes" id="UP000313312">
    <property type="component" value="Unassembled WGS sequence"/>
</dbReference>
<proteinExistence type="predicted"/>
<dbReference type="RefSeq" id="WP_139554982.1">
    <property type="nucleotide sequence ID" value="NZ_JARBEV010000018.1"/>
</dbReference>
<keyword evidence="1" id="KW-0812">Transmembrane</keyword>
<dbReference type="AlphaFoldDB" id="A0A5C4TIZ6"/>
<accession>A0A5C4TIZ6</accession>
<reference evidence="2 3" key="1">
    <citation type="submission" date="2018-05" db="EMBL/GenBank/DDBJ databases">
        <title>Lactobacillus sanfranciscensis Ah4 draft denome sequence.</title>
        <authorList>
            <person name="Zhang G."/>
        </authorList>
    </citation>
    <scope>NUCLEOTIDE SEQUENCE [LARGE SCALE GENOMIC DNA]</scope>
    <source>
        <strain evidence="2 3">Ah4</strain>
    </source>
</reference>
<feature type="transmembrane region" description="Helical" evidence="1">
    <location>
        <begin position="111"/>
        <end position="131"/>
    </location>
</feature>
<feature type="transmembrane region" description="Helical" evidence="1">
    <location>
        <begin position="45"/>
        <end position="65"/>
    </location>
</feature>
<feature type="transmembrane region" description="Helical" evidence="1">
    <location>
        <begin position="86"/>
        <end position="105"/>
    </location>
</feature>
<protein>
    <submittedName>
        <fullName evidence="2">Uncharacterized protein</fullName>
    </submittedName>
</protein>
<comment type="caution">
    <text evidence="2">The sequence shown here is derived from an EMBL/GenBank/DDBJ whole genome shotgun (WGS) entry which is preliminary data.</text>
</comment>
<evidence type="ECO:0000256" key="1">
    <source>
        <dbReference type="SAM" id="Phobius"/>
    </source>
</evidence>
<dbReference type="EMBL" id="QFCR01000016">
    <property type="protein sequence ID" value="TNK90131.1"/>
    <property type="molecule type" value="Genomic_DNA"/>
</dbReference>
<organism evidence="2 3">
    <name type="scientific">Fructilactobacillus sanfranciscensis</name>
    <name type="common">Lactobacillus sanfranciscensis</name>
    <dbReference type="NCBI Taxonomy" id="1625"/>
    <lineage>
        <taxon>Bacteria</taxon>
        <taxon>Bacillati</taxon>
        <taxon>Bacillota</taxon>
        <taxon>Bacilli</taxon>
        <taxon>Lactobacillales</taxon>
        <taxon>Lactobacillaceae</taxon>
        <taxon>Fructilactobacillus</taxon>
    </lineage>
</organism>
<keyword evidence="1" id="KW-1133">Transmembrane helix</keyword>
<evidence type="ECO:0000313" key="3">
    <source>
        <dbReference type="Proteomes" id="UP000313312"/>
    </source>
</evidence>
<sequence length="157" mass="17842">MLKKNLNLIIIGLFYVLSVATLFLYENVLIPSNRDEVELQGGLVSAFAGGVVSLLLIQLFIWLGYKLFAKVDKTKLQSIRRVASEKIITFLGILLIIKLLVNFGIDTFQLPELISTVVSVVIIGLVFYNVYRKQHHDDDFNKNLFYFDLILVLLLGH</sequence>
<keyword evidence="1" id="KW-0472">Membrane</keyword>